<accession>I3ZG29</accession>
<name>I3ZG29_TERRK</name>
<dbReference type="PATRIC" id="fig|926566.3.peg.1883"/>
<dbReference type="EMBL" id="CP003379">
    <property type="protein sequence ID" value="AFL88197.1"/>
    <property type="molecule type" value="Genomic_DNA"/>
</dbReference>
<proteinExistence type="predicted"/>
<dbReference type="InterPro" id="IPR027417">
    <property type="entry name" value="P-loop_NTPase"/>
</dbReference>
<dbReference type="InterPro" id="IPR050238">
    <property type="entry name" value="DNA_Rep/Repair_Clamp_Loader"/>
</dbReference>
<dbReference type="KEGG" id="trs:Terro_1907"/>
<dbReference type="AlphaFoldDB" id="I3ZG29"/>
<dbReference type="PANTHER" id="PTHR11669">
    <property type="entry name" value="REPLICATION FACTOR C / DNA POLYMERASE III GAMMA-TAU SUBUNIT"/>
    <property type="match status" value="1"/>
</dbReference>
<dbReference type="Pfam" id="PF13177">
    <property type="entry name" value="DNA_pol3_delta2"/>
    <property type="match status" value="1"/>
</dbReference>
<dbReference type="OrthoDB" id="9810148at2"/>
<gene>
    <name evidence="1" type="ordered locus">Terro_1907</name>
</gene>
<evidence type="ECO:0000313" key="2">
    <source>
        <dbReference type="Proteomes" id="UP000006056"/>
    </source>
</evidence>
<dbReference type="PANTHER" id="PTHR11669:SF8">
    <property type="entry name" value="DNA POLYMERASE III SUBUNIT DELTA"/>
    <property type="match status" value="1"/>
</dbReference>
<dbReference type="GO" id="GO:0006261">
    <property type="term" value="P:DNA-templated DNA replication"/>
    <property type="evidence" value="ECO:0007669"/>
    <property type="project" value="TreeGrafter"/>
</dbReference>
<sequence>MRPSILVDVPFRFKDFVGNESTVTHLRRAVASGRLPHSILLSGPAGSGKYTLSLMITMALLCERQPREPHAGGDLADFCGECRHCTRIAESFDLPTLVEAAVSAREEMRETDKKDTRVLIQTHPDVLVLPPDPPQLLVKLGQVRSLIHGIYSLPGDSKRRVYLFPSAAFMKEAANSLLKVLEEPPSYAHIILMAEHPGELLPTIRSRCAAVRLGALSSPEIEQLLAARKPEVKPQQRALVARLAQGAAGRALSYDLESYLKARTDAMVLLRSATTDSEHTDLFKTTETYRAGAEGQQKTQAMLSALAGLLEDLLLLRSGVPDRMRNIDLGRELETLADSVTFAWLENAVRGLDNVISGMRRNLLRSISLDAFAENMADGRR</sequence>
<organism evidence="1 2">
    <name type="scientific">Terriglobus roseus (strain DSM 18391 / NRRL B-41598 / KBS 63)</name>
    <dbReference type="NCBI Taxonomy" id="926566"/>
    <lineage>
        <taxon>Bacteria</taxon>
        <taxon>Pseudomonadati</taxon>
        <taxon>Acidobacteriota</taxon>
        <taxon>Terriglobia</taxon>
        <taxon>Terriglobales</taxon>
        <taxon>Acidobacteriaceae</taxon>
        <taxon>Terriglobus</taxon>
    </lineage>
</organism>
<protein>
    <submittedName>
        <fullName evidence="1">DNA polymerase III, gamma/tau subunit</fullName>
    </submittedName>
</protein>
<dbReference type="STRING" id="926566.Terro_1907"/>
<dbReference type="SUPFAM" id="SSF52540">
    <property type="entry name" value="P-loop containing nucleoside triphosphate hydrolases"/>
    <property type="match status" value="1"/>
</dbReference>
<dbReference type="Gene3D" id="3.40.50.300">
    <property type="entry name" value="P-loop containing nucleotide triphosphate hydrolases"/>
    <property type="match status" value="1"/>
</dbReference>
<reference evidence="1 2" key="1">
    <citation type="submission" date="2012-06" db="EMBL/GenBank/DDBJ databases">
        <title>Complete genome of Terriglobus roseus DSM 18391.</title>
        <authorList>
            <consortium name="US DOE Joint Genome Institute (JGI-PGF)"/>
            <person name="Lucas S."/>
            <person name="Copeland A."/>
            <person name="Lapidus A."/>
            <person name="Glavina del Rio T."/>
            <person name="Dalin E."/>
            <person name="Tice H."/>
            <person name="Bruce D."/>
            <person name="Goodwin L."/>
            <person name="Pitluck S."/>
            <person name="Peters L."/>
            <person name="Mikhailova N."/>
            <person name="Munk A.C.C."/>
            <person name="Kyrpides N."/>
            <person name="Mavromatis K."/>
            <person name="Ivanova N."/>
            <person name="Brettin T."/>
            <person name="Detter J.C."/>
            <person name="Han C."/>
            <person name="Larimer F."/>
            <person name="Land M."/>
            <person name="Hauser L."/>
            <person name="Markowitz V."/>
            <person name="Cheng J.-F."/>
            <person name="Hugenholtz P."/>
            <person name="Woyke T."/>
            <person name="Wu D."/>
            <person name="Brambilla E."/>
            <person name="Klenk H.-P."/>
            <person name="Eisen J.A."/>
        </authorList>
    </citation>
    <scope>NUCLEOTIDE SEQUENCE [LARGE SCALE GENOMIC DNA]</scope>
    <source>
        <strain evidence="2">DSM 18391 / NRRL B-41598 / KBS 63</strain>
    </source>
</reference>
<dbReference type="Proteomes" id="UP000006056">
    <property type="component" value="Chromosome"/>
</dbReference>
<keyword evidence="2" id="KW-1185">Reference proteome</keyword>
<dbReference type="eggNOG" id="COG2812">
    <property type="taxonomic scope" value="Bacteria"/>
</dbReference>
<dbReference type="RefSeq" id="WP_014785766.1">
    <property type="nucleotide sequence ID" value="NC_018014.1"/>
</dbReference>
<evidence type="ECO:0000313" key="1">
    <source>
        <dbReference type="EMBL" id="AFL88197.1"/>
    </source>
</evidence>
<dbReference type="HOGENOM" id="CLU_006229_4_0_0"/>